<reference evidence="5" key="1">
    <citation type="journal article" date="2019" name="Int. J. Syst. Evol. Microbiol.">
        <title>The Global Catalogue of Microorganisms (GCM) 10K type strain sequencing project: providing services to taxonomists for standard genome sequencing and annotation.</title>
        <authorList>
            <consortium name="The Broad Institute Genomics Platform"/>
            <consortium name="The Broad Institute Genome Sequencing Center for Infectious Disease"/>
            <person name="Wu L."/>
            <person name="Ma J."/>
        </authorList>
    </citation>
    <scope>NUCLEOTIDE SEQUENCE [LARGE SCALE GENOMIC DNA]</scope>
    <source>
        <strain evidence="5">CCUG 61697</strain>
    </source>
</reference>
<dbReference type="InterPro" id="IPR050832">
    <property type="entry name" value="Bact_Acetyltransf"/>
</dbReference>
<dbReference type="Proteomes" id="UP001597102">
    <property type="component" value="Unassembled WGS sequence"/>
</dbReference>
<keyword evidence="4" id="KW-0689">Ribosomal protein</keyword>
<dbReference type="PROSITE" id="PS51186">
    <property type="entry name" value="GNAT"/>
    <property type="match status" value="1"/>
</dbReference>
<dbReference type="EMBL" id="JBHTJO010000001">
    <property type="protein sequence ID" value="MFD0985634.1"/>
    <property type="molecule type" value="Genomic_DNA"/>
</dbReference>
<name>A0ABW3J6A9_9HYPH</name>
<accession>A0ABW3J6A9</accession>
<protein>
    <submittedName>
        <fullName evidence="4">Ribosomal protein S18-alanine N-acetyltransferase</fullName>
        <ecNumber evidence="4">2.3.1.266</ecNumber>
    </submittedName>
</protein>
<keyword evidence="5" id="KW-1185">Reference proteome</keyword>
<gene>
    <name evidence="4" type="primary">rimI</name>
    <name evidence="4" type="ORF">ACFQ2F_00800</name>
</gene>
<dbReference type="CDD" id="cd04301">
    <property type="entry name" value="NAT_SF"/>
    <property type="match status" value="1"/>
</dbReference>
<organism evidence="4 5">
    <name type="scientific">Methyloligella solikamskensis</name>
    <dbReference type="NCBI Taxonomy" id="1177756"/>
    <lineage>
        <taxon>Bacteria</taxon>
        <taxon>Pseudomonadati</taxon>
        <taxon>Pseudomonadota</taxon>
        <taxon>Alphaproteobacteria</taxon>
        <taxon>Hyphomicrobiales</taxon>
        <taxon>Hyphomicrobiaceae</taxon>
        <taxon>Methyloligella</taxon>
    </lineage>
</organism>
<evidence type="ECO:0000256" key="1">
    <source>
        <dbReference type="ARBA" id="ARBA00022679"/>
    </source>
</evidence>
<dbReference type="InterPro" id="IPR000182">
    <property type="entry name" value="GNAT_dom"/>
</dbReference>
<dbReference type="NCBIfam" id="TIGR01575">
    <property type="entry name" value="rimI"/>
    <property type="match status" value="1"/>
</dbReference>
<dbReference type="RefSeq" id="WP_379084279.1">
    <property type="nucleotide sequence ID" value="NZ_JBHTJO010000001.1"/>
</dbReference>
<dbReference type="SUPFAM" id="SSF55729">
    <property type="entry name" value="Acyl-CoA N-acyltransferases (Nat)"/>
    <property type="match status" value="1"/>
</dbReference>
<sequence>MPAGGIVARPAAVEDADALADVHAACFASPWDAELLEVFLAAPDCVCFLCAEDGAATGFLLTRMAADEAEILTLAVMPEARGMGIGRSLLEAAIAVLKSRGAKHLFLEVDEENAAALTLYRGLGAKPVGRRAAYYADGGDAAILSLTLDEALTDERLGDDRLAEQGPSR</sequence>
<dbReference type="PANTHER" id="PTHR43877">
    <property type="entry name" value="AMINOALKYLPHOSPHONATE N-ACETYLTRANSFERASE-RELATED-RELATED"/>
    <property type="match status" value="1"/>
</dbReference>
<dbReference type="EC" id="2.3.1.266" evidence="4"/>
<dbReference type="Pfam" id="PF00583">
    <property type="entry name" value="Acetyltransf_1"/>
    <property type="match status" value="1"/>
</dbReference>
<keyword evidence="4" id="KW-0687">Ribonucleoprotein</keyword>
<dbReference type="Gene3D" id="3.40.630.30">
    <property type="match status" value="1"/>
</dbReference>
<comment type="caution">
    <text evidence="4">The sequence shown here is derived from an EMBL/GenBank/DDBJ whole genome shotgun (WGS) entry which is preliminary data.</text>
</comment>
<feature type="domain" description="N-acetyltransferase" evidence="3">
    <location>
        <begin position="6"/>
        <end position="149"/>
    </location>
</feature>
<evidence type="ECO:0000313" key="5">
    <source>
        <dbReference type="Proteomes" id="UP001597102"/>
    </source>
</evidence>
<evidence type="ECO:0000313" key="4">
    <source>
        <dbReference type="EMBL" id="MFD0985634.1"/>
    </source>
</evidence>
<evidence type="ECO:0000256" key="2">
    <source>
        <dbReference type="ARBA" id="ARBA00023315"/>
    </source>
</evidence>
<keyword evidence="2 4" id="KW-0012">Acyltransferase</keyword>
<dbReference type="PANTHER" id="PTHR43877:SF2">
    <property type="entry name" value="AMINOALKYLPHOSPHONATE N-ACETYLTRANSFERASE-RELATED"/>
    <property type="match status" value="1"/>
</dbReference>
<dbReference type="InterPro" id="IPR016181">
    <property type="entry name" value="Acyl_CoA_acyltransferase"/>
</dbReference>
<dbReference type="InterPro" id="IPR006464">
    <property type="entry name" value="AcTrfase_RimI/Ard1"/>
</dbReference>
<keyword evidence="1 4" id="KW-0808">Transferase</keyword>
<dbReference type="GO" id="GO:0005840">
    <property type="term" value="C:ribosome"/>
    <property type="evidence" value="ECO:0007669"/>
    <property type="project" value="UniProtKB-KW"/>
</dbReference>
<dbReference type="GO" id="GO:0008999">
    <property type="term" value="F:protein-N-terminal-alanine acetyltransferase activity"/>
    <property type="evidence" value="ECO:0007669"/>
    <property type="project" value="UniProtKB-EC"/>
</dbReference>
<proteinExistence type="predicted"/>
<evidence type="ECO:0000259" key="3">
    <source>
        <dbReference type="PROSITE" id="PS51186"/>
    </source>
</evidence>